<evidence type="ECO:0000256" key="9">
    <source>
        <dbReference type="RuleBase" id="RU004016"/>
    </source>
</evidence>
<evidence type="ECO:0000256" key="1">
    <source>
        <dbReference type="ARBA" id="ARBA00007164"/>
    </source>
</evidence>
<keyword evidence="2" id="KW-0732">Signal</keyword>
<keyword evidence="13" id="KW-1185">Reference proteome</keyword>
<dbReference type="Pfam" id="PF00768">
    <property type="entry name" value="Peptidase_S11"/>
    <property type="match status" value="1"/>
</dbReference>
<dbReference type="InterPro" id="IPR018044">
    <property type="entry name" value="Peptidase_S11"/>
</dbReference>
<reference evidence="13" key="1">
    <citation type="submission" date="2016-10" db="EMBL/GenBank/DDBJ databases">
        <authorList>
            <person name="Varghese N."/>
            <person name="Submissions S."/>
        </authorList>
    </citation>
    <scope>NUCLEOTIDE SEQUENCE [LARGE SCALE GENOMIC DNA]</scope>
    <source>
        <strain evidence="13">CGMCC 4.3504</strain>
    </source>
</reference>
<dbReference type="SUPFAM" id="SSF56601">
    <property type="entry name" value="beta-lactamase/transpeptidase-like"/>
    <property type="match status" value="1"/>
</dbReference>
<evidence type="ECO:0000256" key="2">
    <source>
        <dbReference type="ARBA" id="ARBA00022729"/>
    </source>
</evidence>
<feature type="domain" description="Peptidase S11 D-alanyl-D-alanine carboxypeptidase A N-terminal" evidence="11">
    <location>
        <begin position="117"/>
        <end position="359"/>
    </location>
</feature>
<dbReference type="PRINTS" id="PR00725">
    <property type="entry name" value="DADACBPTASE1"/>
</dbReference>
<gene>
    <name evidence="12" type="ORF">SAMN05216505_114123</name>
</gene>
<evidence type="ECO:0000256" key="8">
    <source>
        <dbReference type="PIRSR" id="PIRSR618044-2"/>
    </source>
</evidence>
<keyword evidence="3" id="KW-0378">Hydrolase</keyword>
<evidence type="ECO:0000256" key="3">
    <source>
        <dbReference type="ARBA" id="ARBA00022801"/>
    </source>
</evidence>
<dbReference type="GO" id="GO:0009002">
    <property type="term" value="F:serine-type D-Ala-D-Ala carboxypeptidase activity"/>
    <property type="evidence" value="ECO:0007669"/>
    <property type="project" value="InterPro"/>
</dbReference>
<keyword evidence="5" id="KW-0573">Peptidoglycan synthesis</keyword>
<evidence type="ECO:0000256" key="7">
    <source>
        <dbReference type="PIRSR" id="PIRSR618044-1"/>
    </source>
</evidence>
<proteinExistence type="inferred from homology"/>
<evidence type="ECO:0000256" key="5">
    <source>
        <dbReference type="ARBA" id="ARBA00022984"/>
    </source>
</evidence>
<feature type="active site" description="Proton acceptor" evidence="7">
    <location>
        <position position="156"/>
    </location>
</feature>
<dbReference type="InterPro" id="IPR001967">
    <property type="entry name" value="Peptidase_S11_N"/>
</dbReference>
<dbReference type="GO" id="GO:0071555">
    <property type="term" value="P:cell wall organization"/>
    <property type="evidence" value="ECO:0007669"/>
    <property type="project" value="UniProtKB-KW"/>
</dbReference>
<dbReference type="PANTHER" id="PTHR21581">
    <property type="entry name" value="D-ALANYL-D-ALANINE CARBOXYPEPTIDASE"/>
    <property type="match status" value="1"/>
</dbReference>
<accession>A0A1G6Z7G1</accession>
<dbReference type="STRING" id="67344.SAMN05216505_114123"/>
<dbReference type="InterPro" id="IPR012338">
    <property type="entry name" value="Beta-lactam/transpept-like"/>
</dbReference>
<keyword evidence="12" id="KW-0645">Protease</keyword>
<feature type="active site" evidence="7">
    <location>
        <position position="214"/>
    </location>
</feature>
<feature type="compositionally biased region" description="Low complexity" evidence="10">
    <location>
        <begin position="20"/>
        <end position="32"/>
    </location>
</feature>
<evidence type="ECO:0000256" key="4">
    <source>
        <dbReference type="ARBA" id="ARBA00022960"/>
    </source>
</evidence>
<evidence type="ECO:0000313" key="12">
    <source>
        <dbReference type="EMBL" id="SDD98213.1"/>
    </source>
</evidence>
<evidence type="ECO:0000259" key="11">
    <source>
        <dbReference type="Pfam" id="PF00768"/>
    </source>
</evidence>
<name>A0A1G6Z7G1_9ACTN</name>
<feature type="active site" description="Acyl-ester intermediate" evidence="7">
    <location>
        <position position="153"/>
    </location>
</feature>
<dbReference type="GO" id="GO:0006508">
    <property type="term" value="P:proteolysis"/>
    <property type="evidence" value="ECO:0007669"/>
    <property type="project" value="InterPro"/>
</dbReference>
<feature type="region of interest" description="Disordered" evidence="10">
    <location>
        <begin position="1"/>
        <end position="49"/>
    </location>
</feature>
<feature type="binding site" evidence="8">
    <location>
        <position position="331"/>
    </location>
    <ligand>
        <name>substrate</name>
    </ligand>
</feature>
<comment type="similarity">
    <text evidence="1 9">Belongs to the peptidase S11 family.</text>
</comment>
<dbReference type="Gene3D" id="3.40.710.10">
    <property type="entry name" value="DD-peptidase/beta-lactamase superfamily"/>
    <property type="match status" value="1"/>
</dbReference>
<dbReference type="AlphaFoldDB" id="A0A1G6Z7G1"/>
<evidence type="ECO:0000313" key="13">
    <source>
        <dbReference type="Proteomes" id="UP000182100"/>
    </source>
</evidence>
<evidence type="ECO:0000256" key="6">
    <source>
        <dbReference type="ARBA" id="ARBA00023316"/>
    </source>
</evidence>
<dbReference type="GO" id="GO:0009252">
    <property type="term" value="P:peptidoglycan biosynthetic process"/>
    <property type="evidence" value="ECO:0007669"/>
    <property type="project" value="UniProtKB-KW"/>
</dbReference>
<sequence length="381" mass="40180">MYAWMHPSTIRTGRAPPPLARATARPAVPPSRGTAPSPRPENLPAPAHNHPRLSCVRLVRPLSVAPQLGRSNGAFNAIGVPHLNIGIQGIRVRRAVGVAVSTGVVLASGVLYAAPVQAATKPTIAAKGGFVMNNANGKSLYTKAADTRRSTGSTTKIMTAKVVLAQKNLNLDAKVTIQMAYSDYIVANNASSARLIVGDKVTVRQLLYGLMLPSGCDAAYALADKFGTGTTRAARVKSFIGKMNADVKKLGLKNTNFDSFDGIGKGKNYSTPRDLTKIASSAMKNANFRAIVKTKKYTAKTITKTGSTRTMAPWTNTNGLLSSYSGTTGVKTGSGPEAKYCLVFAATKNGRTVIGTVLASTGSAQRETDAKKMMNYGFSQI</sequence>
<keyword evidence="4" id="KW-0133">Cell shape</keyword>
<dbReference type="GO" id="GO:0008360">
    <property type="term" value="P:regulation of cell shape"/>
    <property type="evidence" value="ECO:0007669"/>
    <property type="project" value="UniProtKB-KW"/>
</dbReference>
<keyword evidence="12" id="KW-0121">Carboxypeptidase</keyword>
<dbReference type="PANTHER" id="PTHR21581:SF33">
    <property type="entry name" value="D-ALANYL-D-ALANINE CARBOXYPEPTIDASE DACB"/>
    <property type="match status" value="1"/>
</dbReference>
<dbReference type="EMBL" id="FMZK01000014">
    <property type="protein sequence ID" value="SDD98213.1"/>
    <property type="molecule type" value="Genomic_DNA"/>
</dbReference>
<evidence type="ECO:0000256" key="10">
    <source>
        <dbReference type="SAM" id="MobiDB-lite"/>
    </source>
</evidence>
<protein>
    <submittedName>
        <fullName evidence="12">D-alanyl-D-alanine carboxypeptidase (Penicillin-binding protein 5/6)</fullName>
    </submittedName>
</protein>
<keyword evidence="6" id="KW-0961">Cell wall biogenesis/degradation</keyword>
<dbReference type="Proteomes" id="UP000182100">
    <property type="component" value="Unassembled WGS sequence"/>
</dbReference>
<organism evidence="12 13">
    <name type="scientific">Streptomyces prasinopilosus</name>
    <dbReference type="NCBI Taxonomy" id="67344"/>
    <lineage>
        <taxon>Bacteria</taxon>
        <taxon>Bacillati</taxon>
        <taxon>Actinomycetota</taxon>
        <taxon>Actinomycetes</taxon>
        <taxon>Kitasatosporales</taxon>
        <taxon>Streptomycetaceae</taxon>
        <taxon>Streptomyces</taxon>
    </lineage>
</organism>